<keyword evidence="5" id="KW-0862">Zinc</keyword>
<feature type="domain" description="GATA-type" evidence="13">
    <location>
        <begin position="147"/>
        <end position="200"/>
    </location>
</feature>
<feature type="compositionally biased region" description="Low complexity" evidence="12">
    <location>
        <begin position="277"/>
        <end position="293"/>
    </location>
</feature>
<feature type="compositionally biased region" description="Polar residues" evidence="12">
    <location>
        <begin position="50"/>
        <end position="59"/>
    </location>
</feature>
<keyword evidence="8" id="KW-0010">Activator</keyword>
<evidence type="ECO:0000313" key="14">
    <source>
        <dbReference type="EMBL" id="KAF6294587.1"/>
    </source>
</evidence>
<dbReference type="GO" id="GO:0000122">
    <property type="term" value="P:negative regulation of transcription by RNA polymerase II"/>
    <property type="evidence" value="ECO:0007669"/>
    <property type="project" value="TreeGrafter"/>
</dbReference>
<comment type="subcellular location">
    <subcellularLocation>
        <location evidence="1">Nucleus</location>
    </subcellularLocation>
</comment>
<evidence type="ECO:0000259" key="13">
    <source>
        <dbReference type="PROSITE" id="PS50114"/>
    </source>
</evidence>
<evidence type="ECO:0000256" key="8">
    <source>
        <dbReference type="ARBA" id="ARBA00023159"/>
    </source>
</evidence>
<proteinExistence type="predicted"/>
<evidence type="ECO:0000256" key="2">
    <source>
        <dbReference type="ARBA" id="ARBA00022723"/>
    </source>
</evidence>
<gene>
    <name evidence="14" type="ORF">mPipKuh1_005419</name>
</gene>
<dbReference type="InterPro" id="IPR013088">
    <property type="entry name" value="Znf_NHR/GATA"/>
</dbReference>
<feature type="compositionally biased region" description="Basic residues" evidence="12">
    <location>
        <begin position="199"/>
        <end position="211"/>
    </location>
</feature>
<dbReference type="SUPFAM" id="SSF57716">
    <property type="entry name" value="Glucocorticoid receptor-like (DNA-binding domain)"/>
    <property type="match status" value="1"/>
</dbReference>
<dbReference type="PROSITE" id="PS50114">
    <property type="entry name" value="GATA_ZN_FINGER_2"/>
    <property type="match status" value="1"/>
</dbReference>
<evidence type="ECO:0000256" key="9">
    <source>
        <dbReference type="ARBA" id="ARBA00023163"/>
    </source>
</evidence>
<dbReference type="GO" id="GO:0008270">
    <property type="term" value="F:zinc ion binding"/>
    <property type="evidence" value="ECO:0007669"/>
    <property type="project" value="UniProtKB-KW"/>
</dbReference>
<dbReference type="PANTHER" id="PTHR10071:SF190">
    <property type="entry name" value="ERYTHROID TRANSCRIPTION FACTOR"/>
    <property type="match status" value="1"/>
</dbReference>
<evidence type="ECO:0000256" key="12">
    <source>
        <dbReference type="SAM" id="MobiDB-lite"/>
    </source>
</evidence>
<dbReference type="GO" id="GO:0000978">
    <property type="term" value="F:RNA polymerase II cis-regulatory region sequence-specific DNA binding"/>
    <property type="evidence" value="ECO:0007669"/>
    <property type="project" value="TreeGrafter"/>
</dbReference>
<keyword evidence="9" id="KW-0804">Transcription</keyword>
<feature type="region of interest" description="Disordered" evidence="12">
    <location>
        <begin position="190"/>
        <end position="300"/>
    </location>
</feature>
<keyword evidence="15" id="KW-1185">Reference proteome</keyword>
<keyword evidence="7" id="KW-0238">DNA-binding</keyword>
<dbReference type="GO" id="GO:0045944">
    <property type="term" value="P:positive regulation of transcription by RNA polymerase II"/>
    <property type="evidence" value="ECO:0007669"/>
    <property type="project" value="TreeGrafter"/>
</dbReference>
<evidence type="ECO:0000256" key="7">
    <source>
        <dbReference type="ARBA" id="ARBA00023125"/>
    </source>
</evidence>
<dbReference type="GO" id="GO:0005634">
    <property type="term" value="C:nucleus"/>
    <property type="evidence" value="ECO:0007669"/>
    <property type="project" value="UniProtKB-SubCell"/>
</dbReference>
<evidence type="ECO:0000256" key="4">
    <source>
        <dbReference type="ARBA" id="ARBA00022771"/>
    </source>
</evidence>
<keyword evidence="10" id="KW-0539">Nucleus</keyword>
<evidence type="ECO:0000256" key="10">
    <source>
        <dbReference type="ARBA" id="ARBA00023242"/>
    </source>
</evidence>
<dbReference type="EMBL" id="JACAGB010000032">
    <property type="protein sequence ID" value="KAF6294587.1"/>
    <property type="molecule type" value="Genomic_DNA"/>
</dbReference>
<accession>A0A7J7T2I6</accession>
<dbReference type="Pfam" id="PF00320">
    <property type="entry name" value="GATA"/>
    <property type="match status" value="1"/>
</dbReference>
<keyword evidence="4 11" id="KW-0863">Zinc-finger</keyword>
<dbReference type="PRINTS" id="PR00619">
    <property type="entry name" value="GATAZNFINGER"/>
</dbReference>
<feature type="region of interest" description="Disordered" evidence="12">
    <location>
        <begin position="50"/>
        <end position="71"/>
    </location>
</feature>
<dbReference type="Gene3D" id="3.30.50.10">
    <property type="entry name" value="Erythroid Transcription Factor GATA-1, subunit A"/>
    <property type="match status" value="1"/>
</dbReference>
<dbReference type="SMART" id="SM00401">
    <property type="entry name" value="ZnF_GATA"/>
    <property type="match status" value="1"/>
</dbReference>
<feature type="compositionally biased region" description="Gly residues" evidence="12">
    <location>
        <begin position="216"/>
        <end position="238"/>
    </location>
</feature>
<keyword evidence="3" id="KW-0677">Repeat</keyword>
<dbReference type="Proteomes" id="UP000558488">
    <property type="component" value="Unassembled WGS sequence"/>
</dbReference>
<name>A0A7J7T2I6_PIPKU</name>
<keyword evidence="6" id="KW-0805">Transcription regulation</keyword>
<organism evidence="14 15">
    <name type="scientific">Pipistrellus kuhlii</name>
    <name type="common">Kuhl's pipistrelle</name>
    <dbReference type="NCBI Taxonomy" id="59472"/>
    <lineage>
        <taxon>Eukaryota</taxon>
        <taxon>Metazoa</taxon>
        <taxon>Chordata</taxon>
        <taxon>Craniata</taxon>
        <taxon>Vertebrata</taxon>
        <taxon>Euteleostomi</taxon>
        <taxon>Mammalia</taxon>
        <taxon>Eutheria</taxon>
        <taxon>Laurasiatheria</taxon>
        <taxon>Chiroptera</taxon>
        <taxon>Yangochiroptera</taxon>
        <taxon>Vespertilionidae</taxon>
        <taxon>Pipistrellus</taxon>
    </lineage>
</organism>
<dbReference type="CDD" id="cd00202">
    <property type="entry name" value="ZnF_GATA"/>
    <property type="match status" value="1"/>
</dbReference>
<dbReference type="InterPro" id="IPR000679">
    <property type="entry name" value="Znf_GATA"/>
</dbReference>
<dbReference type="PANTHER" id="PTHR10071">
    <property type="entry name" value="TRANSCRIPTION FACTOR GATA FAMILY MEMBER"/>
    <property type="match status" value="1"/>
</dbReference>
<dbReference type="GO" id="GO:0045165">
    <property type="term" value="P:cell fate commitment"/>
    <property type="evidence" value="ECO:0007669"/>
    <property type="project" value="TreeGrafter"/>
</dbReference>
<keyword evidence="2" id="KW-0479">Metal-binding</keyword>
<evidence type="ECO:0000256" key="6">
    <source>
        <dbReference type="ARBA" id="ARBA00023015"/>
    </source>
</evidence>
<evidence type="ECO:0000313" key="15">
    <source>
        <dbReference type="Proteomes" id="UP000558488"/>
    </source>
</evidence>
<dbReference type="AlphaFoldDB" id="A0A7J7T2I6"/>
<evidence type="ECO:0000256" key="3">
    <source>
        <dbReference type="ARBA" id="ARBA00022737"/>
    </source>
</evidence>
<dbReference type="GO" id="GO:0000981">
    <property type="term" value="F:DNA-binding transcription factor activity, RNA polymerase II-specific"/>
    <property type="evidence" value="ECO:0007669"/>
    <property type="project" value="TreeGrafter"/>
</dbReference>
<evidence type="ECO:0000256" key="11">
    <source>
        <dbReference type="PROSITE-ProRule" id="PRU00094"/>
    </source>
</evidence>
<evidence type="ECO:0000256" key="5">
    <source>
        <dbReference type="ARBA" id="ARBA00022833"/>
    </source>
</evidence>
<dbReference type="InterPro" id="IPR039355">
    <property type="entry name" value="Transcription_factor_GATA"/>
</dbReference>
<protein>
    <recommendedName>
        <fullName evidence="13">GATA-type domain-containing protein</fullName>
    </recommendedName>
</protein>
<comment type="caution">
    <text evidence="14">The sequence shown here is derived from an EMBL/GenBank/DDBJ whole genome shotgun (WGS) entry which is preliminary data.</text>
</comment>
<reference evidence="14 15" key="1">
    <citation type="journal article" date="2020" name="Nature">
        <title>Six reference-quality genomes reveal evolution of bat adaptations.</title>
        <authorList>
            <person name="Jebb D."/>
            <person name="Huang Z."/>
            <person name="Pippel M."/>
            <person name="Hughes G.M."/>
            <person name="Lavrichenko K."/>
            <person name="Devanna P."/>
            <person name="Winkler S."/>
            <person name="Jermiin L.S."/>
            <person name="Skirmuntt E.C."/>
            <person name="Katzourakis A."/>
            <person name="Burkitt-Gray L."/>
            <person name="Ray D.A."/>
            <person name="Sullivan K.A.M."/>
            <person name="Roscito J.G."/>
            <person name="Kirilenko B.M."/>
            <person name="Davalos L.M."/>
            <person name="Corthals A.P."/>
            <person name="Power M.L."/>
            <person name="Jones G."/>
            <person name="Ransome R.D."/>
            <person name="Dechmann D.K.N."/>
            <person name="Locatelli A.G."/>
            <person name="Puechmaille S.J."/>
            <person name="Fedrigo O."/>
            <person name="Jarvis E.D."/>
            <person name="Hiller M."/>
            <person name="Vernes S.C."/>
            <person name="Myers E.W."/>
            <person name="Teeling E.C."/>
        </authorList>
    </citation>
    <scope>NUCLEOTIDE SEQUENCE [LARGE SCALE GENOMIC DNA]</scope>
    <source>
        <strain evidence="14">MPipKuh1</strain>
        <tissue evidence="14">Flight muscle</tissue>
    </source>
</reference>
<sequence>MEGTPWGSPYTSWAYGNTGLYPPCPVCPTWEVAPPQVLGDSYARGTFRTQRLSPDQSTRGPAGPSSIPVPRGAPGFARGFFLPTRSSPYSSAYSSTNLHGALPMTTCEARECEYCRATATPLSYQSNANGQMIDRQNTPKTRQRVSKWAGAQCANCQTTTTAVWRMNANGNPVCNACGLYYKRHQANRPVTMRKDVVKTRKRKTSQQKKKPASSLGGPGPADGPAGGSMDGGRDGGNSGEVASGLTLDPPGTAQLYQGPGPEELSGPVSHLMPFPGPLLGSPTGPMPPSTSTTVEAPLSP</sequence>
<evidence type="ECO:0000256" key="1">
    <source>
        <dbReference type="ARBA" id="ARBA00004123"/>
    </source>
</evidence>
<dbReference type="PROSITE" id="PS00344">
    <property type="entry name" value="GATA_ZN_FINGER_1"/>
    <property type="match status" value="1"/>
</dbReference>